<dbReference type="Pfam" id="PF02373">
    <property type="entry name" value="JmjC"/>
    <property type="match status" value="1"/>
</dbReference>
<dbReference type="EMBL" id="CAJZBQ010000010">
    <property type="protein sequence ID" value="CAG9313407.1"/>
    <property type="molecule type" value="Genomic_DNA"/>
</dbReference>
<dbReference type="PROSITE" id="PS51184">
    <property type="entry name" value="JMJC"/>
    <property type="match status" value="1"/>
</dbReference>
<evidence type="ECO:0000259" key="2">
    <source>
        <dbReference type="PROSITE" id="PS51183"/>
    </source>
</evidence>
<protein>
    <submittedName>
        <fullName evidence="4">Uncharacterized protein</fullName>
    </submittedName>
</protein>
<feature type="region of interest" description="Disordered" evidence="1">
    <location>
        <begin position="311"/>
        <end position="334"/>
    </location>
</feature>
<gene>
    <name evidence="4" type="ORF">BSTOLATCC_MIC8676</name>
</gene>
<proteinExistence type="predicted"/>
<evidence type="ECO:0000313" key="5">
    <source>
        <dbReference type="Proteomes" id="UP001162131"/>
    </source>
</evidence>
<dbReference type="Proteomes" id="UP001162131">
    <property type="component" value="Unassembled WGS sequence"/>
</dbReference>
<reference evidence="4" key="1">
    <citation type="submission" date="2021-09" db="EMBL/GenBank/DDBJ databases">
        <authorList>
            <consortium name="AG Swart"/>
            <person name="Singh M."/>
            <person name="Singh A."/>
            <person name="Seah K."/>
            <person name="Emmerich C."/>
        </authorList>
    </citation>
    <scope>NUCLEOTIDE SEQUENCE</scope>
    <source>
        <strain evidence="4">ATCC30299</strain>
    </source>
</reference>
<name>A0AAU9IIT1_9CILI</name>
<evidence type="ECO:0000313" key="4">
    <source>
        <dbReference type="EMBL" id="CAG9313407.1"/>
    </source>
</evidence>
<dbReference type="AlphaFoldDB" id="A0AAU9IIT1"/>
<dbReference type="Gene3D" id="2.60.120.650">
    <property type="entry name" value="Cupin"/>
    <property type="match status" value="1"/>
</dbReference>
<dbReference type="SUPFAM" id="SSF51197">
    <property type="entry name" value="Clavaminate synthase-like"/>
    <property type="match status" value="1"/>
</dbReference>
<feature type="domain" description="JmjC" evidence="3">
    <location>
        <begin position="131"/>
        <end position="295"/>
    </location>
</feature>
<dbReference type="PROSITE" id="PS51183">
    <property type="entry name" value="JMJN"/>
    <property type="match status" value="1"/>
</dbReference>
<dbReference type="GO" id="GO:0051864">
    <property type="term" value="F:histone H3K36 demethylase activity"/>
    <property type="evidence" value="ECO:0007669"/>
    <property type="project" value="TreeGrafter"/>
</dbReference>
<dbReference type="PANTHER" id="PTHR10694:SF7">
    <property type="entry name" value="[HISTONE H3]-TRIMETHYL-L-LYSINE(9) DEMETHYLASE"/>
    <property type="match status" value="1"/>
</dbReference>
<dbReference type="PANTHER" id="PTHR10694">
    <property type="entry name" value="LYSINE-SPECIFIC DEMETHYLASE"/>
    <property type="match status" value="1"/>
</dbReference>
<feature type="domain" description="JmjN" evidence="2">
    <location>
        <begin position="6"/>
        <end position="47"/>
    </location>
</feature>
<evidence type="ECO:0000259" key="3">
    <source>
        <dbReference type="PROSITE" id="PS51184"/>
    </source>
</evidence>
<dbReference type="GO" id="GO:0032454">
    <property type="term" value="F:histone H3K9 demethylase activity"/>
    <property type="evidence" value="ECO:0007669"/>
    <property type="project" value="TreeGrafter"/>
</dbReference>
<dbReference type="GO" id="GO:0010468">
    <property type="term" value="P:regulation of gene expression"/>
    <property type="evidence" value="ECO:0007669"/>
    <property type="project" value="TreeGrafter"/>
</dbReference>
<dbReference type="InterPro" id="IPR003347">
    <property type="entry name" value="JmjC_dom"/>
</dbReference>
<dbReference type="GO" id="GO:0005634">
    <property type="term" value="C:nucleus"/>
    <property type="evidence" value="ECO:0007669"/>
    <property type="project" value="TreeGrafter"/>
</dbReference>
<sequence length="334" mass="38631">MKGNFCPVFHPTKEDMNDFQAYIEKVEGLSEGFGMAKIIPPEGWKARKRGYKDIQVQLTNPISQHVQGYAGIYNVILITEKPMDLKTYRNYATSREIKNKLNDEEIESLFWKQIRYNSPIYGADSNTETLFDEDNEWNLSKLDTTLSKGLYPYKLAGINMPFIYVGCWKSMFCWHKEDLDLYSINYLHFGKPKFWYCIPLSESEKFERFCKFHFHTDYAACPEFLRHKSTQVSPSILRKAGINVQKIVHNAGEFVVIFAGAYHMGFNSGFNCAEAVNFATPKWIDIAEKVSRCCCDPETVKIDMEEFKAKLEGDTQSMPKKKSGPRKKQKVAEK</sequence>
<organism evidence="4 5">
    <name type="scientific">Blepharisma stoltei</name>
    <dbReference type="NCBI Taxonomy" id="1481888"/>
    <lineage>
        <taxon>Eukaryota</taxon>
        <taxon>Sar</taxon>
        <taxon>Alveolata</taxon>
        <taxon>Ciliophora</taxon>
        <taxon>Postciliodesmatophora</taxon>
        <taxon>Heterotrichea</taxon>
        <taxon>Heterotrichida</taxon>
        <taxon>Blepharismidae</taxon>
        <taxon>Blepharisma</taxon>
    </lineage>
</organism>
<dbReference type="InterPro" id="IPR003349">
    <property type="entry name" value="JmjN"/>
</dbReference>
<keyword evidence="5" id="KW-1185">Reference proteome</keyword>
<comment type="caution">
    <text evidence="4">The sequence shown here is derived from an EMBL/GenBank/DDBJ whole genome shotgun (WGS) entry which is preliminary data.</text>
</comment>
<dbReference type="Pfam" id="PF02375">
    <property type="entry name" value="JmjN"/>
    <property type="match status" value="1"/>
</dbReference>
<dbReference type="GO" id="GO:0000785">
    <property type="term" value="C:chromatin"/>
    <property type="evidence" value="ECO:0007669"/>
    <property type="project" value="TreeGrafter"/>
</dbReference>
<dbReference type="SMART" id="SM00558">
    <property type="entry name" value="JmjC"/>
    <property type="match status" value="1"/>
</dbReference>
<feature type="compositionally biased region" description="Basic residues" evidence="1">
    <location>
        <begin position="319"/>
        <end position="334"/>
    </location>
</feature>
<dbReference type="SMART" id="SM00545">
    <property type="entry name" value="JmjN"/>
    <property type="match status" value="1"/>
</dbReference>
<accession>A0AAU9IIT1</accession>
<evidence type="ECO:0000256" key="1">
    <source>
        <dbReference type="SAM" id="MobiDB-lite"/>
    </source>
</evidence>